<name>M5C186_THACB</name>
<proteinExistence type="inferred from homology"/>
<dbReference type="GO" id="GO:0009986">
    <property type="term" value="C:cell surface"/>
    <property type="evidence" value="ECO:0007669"/>
    <property type="project" value="TreeGrafter"/>
</dbReference>
<dbReference type="PANTHER" id="PTHR31297:SF42">
    <property type="entry name" value="GLYCOSIDE HYDROLASE FAMILY 5 DOMAIN-CONTAINING PROTEIN"/>
    <property type="match status" value="1"/>
</dbReference>
<dbReference type="GO" id="GO:0005576">
    <property type="term" value="C:extracellular region"/>
    <property type="evidence" value="ECO:0007669"/>
    <property type="project" value="TreeGrafter"/>
</dbReference>
<evidence type="ECO:0000256" key="1">
    <source>
        <dbReference type="ARBA" id="ARBA00005641"/>
    </source>
</evidence>
<keyword evidence="2" id="KW-0378">Hydrolase</keyword>
<dbReference type="GO" id="GO:0008422">
    <property type="term" value="F:beta-glucosidase activity"/>
    <property type="evidence" value="ECO:0007669"/>
    <property type="project" value="TreeGrafter"/>
</dbReference>
<dbReference type="EMBL" id="CAOJ01010951">
    <property type="protein sequence ID" value="CCO33119.1"/>
    <property type="molecule type" value="Genomic_DNA"/>
</dbReference>
<evidence type="ECO:0000313" key="6">
    <source>
        <dbReference type="Proteomes" id="UP000012065"/>
    </source>
</evidence>
<comment type="caution">
    <text evidence="5">The sequence shown here is derived from an EMBL/GenBank/DDBJ whole genome shotgun (WGS) entry which is preliminary data.</text>
</comment>
<evidence type="ECO:0000256" key="2">
    <source>
        <dbReference type="ARBA" id="ARBA00022801"/>
    </source>
</evidence>
<dbReference type="AlphaFoldDB" id="M5C186"/>
<dbReference type="InterPro" id="IPR050386">
    <property type="entry name" value="Glycosyl_hydrolase_5"/>
</dbReference>
<sequence>MRIRSAALGAGLLGATAVSAAQSSLPVDKVYGTNLGSWLLAEPWMFPKEWVEKMGGESCEADCSSCAYSEFDLVKKLGQEQADKVFEEHWKTWFTEKDADIIKNAGLNTIRIPLGYWIVESLVDRSTDLAVV</sequence>
<evidence type="ECO:0000256" key="3">
    <source>
        <dbReference type="ARBA" id="ARBA00023295"/>
    </source>
</evidence>
<gene>
    <name evidence="5" type="ORF">BN14_07189</name>
</gene>
<feature type="signal peptide" evidence="4">
    <location>
        <begin position="1"/>
        <end position="21"/>
    </location>
</feature>
<evidence type="ECO:0000256" key="4">
    <source>
        <dbReference type="SAM" id="SignalP"/>
    </source>
</evidence>
<keyword evidence="3" id="KW-0326">Glycosidase</keyword>
<organism evidence="5 6">
    <name type="scientific">Thanatephorus cucumeris (strain AG1-IB / isolate 7/3/14)</name>
    <name type="common">Lettuce bottom rot fungus</name>
    <name type="synonym">Rhizoctonia solani</name>
    <dbReference type="NCBI Taxonomy" id="1108050"/>
    <lineage>
        <taxon>Eukaryota</taxon>
        <taxon>Fungi</taxon>
        <taxon>Dikarya</taxon>
        <taxon>Basidiomycota</taxon>
        <taxon>Agaricomycotina</taxon>
        <taxon>Agaricomycetes</taxon>
        <taxon>Cantharellales</taxon>
        <taxon>Ceratobasidiaceae</taxon>
        <taxon>Rhizoctonia</taxon>
        <taxon>Rhizoctonia solani AG-1</taxon>
    </lineage>
</organism>
<dbReference type="Proteomes" id="UP000012065">
    <property type="component" value="Unassembled WGS sequence"/>
</dbReference>
<accession>M5C186</accession>
<feature type="chain" id="PRO_5004063760" evidence="4">
    <location>
        <begin position="22"/>
        <end position="132"/>
    </location>
</feature>
<protein>
    <submittedName>
        <fullName evidence="5">Glucan endo-1,6-beta-glucosidase B</fullName>
    </submittedName>
</protein>
<dbReference type="SUPFAM" id="SSF51445">
    <property type="entry name" value="(Trans)glycosidases"/>
    <property type="match status" value="1"/>
</dbReference>
<evidence type="ECO:0000313" key="5">
    <source>
        <dbReference type="EMBL" id="CCO33119.1"/>
    </source>
</evidence>
<comment type="similarity">
    <text evidence="1">Belongs to the glycosyl hydrolase 5 (cellulase A) family.</text>
</comment>
<dbReference type="GO" id="GO:0009251">
    <property type="term" value="P:glucan catabolic process"/>
    <property type="evidence" value="ECO:0007669"/>
    <property type="project" value="TreeGrafter"/>
</dbReference>
<dbReference type="Gene3D" id="3.20.20.80">
    <property type="entry name" value="Glycosidases"/>
    <property type="match status" value="1"/>
</dbReference>
<dbReference type="HOGENOM" id="CLU_1976369_0_0_1"/>
<keyword evidence="4" id="KW-0732">Signal</keyword>
<dbReference type="PANTHER" id="PTHR31297">
    <property type="entry name" value="GLUCAN ENDO-1,6-BETA-GLUCOSIDASE B"/>
    <property type="match status" value="1"/>
</dbReference>
<dbReference type="InterPro" id="IPR017853">
    <property type="entry name" value="GH"/>
</dbReference>
<reference evidence="5 6" key="1">
    <citation type="journal article" date="2013" name="J. Biotechnol.">
        <title>Establishment and interpretation of the genome sequence of the phytopathogenic fungus Rhizoctonia solani AG1-IB isolate 7/3/14.</title>
        <authorList>
            <person name="Wibberg D.W."/>
            <person name="Jelonek L.J."/>
            <person name="Rupp O.R."/>
            <person name="Hennig M.H."/>
            <person name="Eikmeyer F.E."/>
            <person name="Goesmann A.G."/>
            <person name="Hartmann A.H."/>
            <person name="Borriss R.B."/>
            <person name="Grosch R.G."/>
            <person name="Puehler A.P."/>
            <person name="Schlueter A.S."/>
        </authorList>
    </citation>
    <scope>NUCLEOTIDE SEQUENCE [LARGE SCALE GENOMIC DNA]</scope>
    <source>
        <strain evidence="6">AG1-IB / isolate 7/3/14</strain>
    </source>
</reference>